<reference evidence="2 3" key="1">
    <citation type="journal article" date="2019" name="Int. J. Syst. Evol. Microbiol.">
        <title>The Global Catalogue of Microorganisms (GCM) 10K type strain sequencing project: providing services to taxonomists for standard genome sequencing and annotation.</title>
        <authorList>
            <consortium name="The Broad Institute Genomics Platform"/>
            <consortium name="The Broad Institute Genome Sequencing Center for Infectious Disease"/>
            <person name="Wu L."/>
            <person name="Ma J."/>
        </authorList>
    </citation>
    <scope>NUCLEOTIDE SEQUENCE [LARGE SCALE GENOMIC DNA]</scope>
    <source>
        <strain evidence="2 3">JCM 12389</strain>
    </source>
</reference>
<name>A0ABN1ANP1_9BACI</name>
<dbReference type="Proteomes" id="UP001500880">
    <property type="component" value="Unassembled WGS sequence"/>
</dbReference>
<gene>
    <name evidence="2" type="ORF">GCM10008986_01760</name>
</gene>
<dbReference type="RefSeq" id="WP_343836498.1">
    <property type="nucleotide sequence ID" value="NZ_BAAADO010000001.1"/>
</dbReference>
<dbReference type="InterPro" id="IPR020108">
    <property type="entry name" value="Spore_coat_CotD"/>
</dbReference>
<keyword evidence="3" id="KW-1185">Reference proteome</keyword>
<evidence type="ECO:0000313" key="2">
    <source>
        <dbReference type="EMBL" id="GAA0480803.1"/>
    </source>
</evidence>
<proteinExistence type="predicted"/>
<evidence type="ECO:0000256" key="1">
    <source>
        <dbReference type="SAM" id="MobiDB-lite"/>
    </source>
</evidence>
<comment type="caution">
    <text evidence="2">The sequence shown here is derived from an EMBL/GenBank/DDBJ whole genome shotgun (WGS) entry which is preliminary data.</text>
</comment>
<dbReference type="EMBL" id="BAAADO010000001">
    <property type="protein sequence ID" value="GAA0480803.1"/>
    <property type="molecule type" value="Genomic_DNA"/>
</dbReference>
<organism evidence="2 3">
    <name type="scientific">Salinibacillus aidingensis</name>
    <dbReference type="NCBI Taxonomy" id="237684"/>
    <lineage>
        <taxon>Bacteria</taxon>
        <taxon>Bacillati</taxon>
        <taxon>Bacillota</taxon>
        <taxon>Bacilli</taxon>
        <taxon>Bacillales</taxon>
        <taxon>Bacillaceae</taxon>
        <taxon>Salinibacillus</taxon>
    </lineage>
</organism>
<accession>A0ABN1ANP1</accession>
<protein>
    <recommendedName>
        <fullName evidence="4">Spore coat protein D</fullName>
    </recommendedName>
</protein>
<sequence length="107" mass="12406">MHHRHHHKGCHPMGVSPAQNVVYPTKHCVKDNYIPHEVNHIHPTNTTIMNHHLVKNKHYYPHTQSVMNNVQSQNVNMGPGSPNMVSPANMGQGRQTWFHRPIWDQED</sequence>
<feature type="region of interest" description="Disordered" evidence="1">
    <location>
        <begin position="74"/>
        <end position="93"/>
    </location>
</feature>
<evidence type="ECO:0008006" key="4">
    <source>
        <dbReference type="Google" id="ProtNLM"/>
    </source>
</evidence>
<evidence type="ECO:0000313" key="3">
    <source>
        <dbReference type="Proteomes" id="UP001500880"/>
    </source>
</evidence>
<dbReference type="Pfam" id="PF11122">
    <property type="entry name" value="Spore-coat_CotD"/>
    <property type="match status" value="1"/>
</dbReference>